<dbReference type="AlphaFoldDB" id="A0A1G9HE04"/>
<accession>A0A1G9HE04</accession>
<dbReference type="Gene3D" id="2.170.150.20">
    <property type="entry name" value="Peptide methionine sulfoxide reductase"/>
    <property type="match status" value="1"/>
</dbReference>
<sequence>MNNLSHPTAMSLLKTARDTNSSVRNGLQDDSELNTSKYEQFIICKECEHKLTKPTFAIQVNDSHEHSFFNPHGYVFQLRCFSNASGCLTEGPPSSEFTWFSGYSWQITFCGKCFSHLGWKFTSDSNSFFGLIKDKIKNSAK</sequence>
<dbReference type="RefSeq" id="WP_092160868.1">
    <property type="nucleotide sequence ID" value="NZ_FNGA01000003.1"/>
</dbReference>
<dbReference type="FunFam" id="2.170.150.20:FF:000007">
    <property type="entry name" value="Protein cereblon"/>
    <property type="match status" value="1"/>
</dbReference>
<protein>
    <recommendedName>
        <fullName evidence="1">CULT domain-containing protein</fullName>
    </recommendedName>
</protein>
<proteinExistence type="predicted"/>
<dbReference type="OrthoDB" id="6197001at2"/>
<gene>
    <name evidence="2" type="ORF">SAMN05660337_2105</name>
</gene>
<dbReference type="Proteomes" id="UP000199053">
    <property type="component" value="Unassembled WGS sequence"/>
</dbReference>
<feature type="domain" description="CULT" evidence="1">
    <location>
        <begin position="39"/>
        <end position="140"/>
    </location>
</feature>
<organism evidence="2 3">
    <name type="scientific">Maridesulfovibrio ferrireducens</name>
    <dbReference type="NCBI Taxonomy" id="246191"/>
    <lineage>
        <taxon>Bacteria</taxon>
        <taxon>Pseudomonadati</taxon>
        <taxon>Thermodesulfobacteriota</taxon>
        <taxon>Desulfovibrionia</taxon>
        <taxon>Desulfovibrionales</taxon>
        <taxon>Desulfovibrionaceae</taxon>
        <taxon>Maridesulfovibrio</taxon>
    </lineage>
</organism>
<keyword evidence="3" id="KW-1185">Reference proteome</keyword>
<dbReference type="EMBL" id="FNGA01000003">
    <property type="protein sequence ID" value="SDL10713.1"/>
    <property type="molecule type" value="Genomic_DNA"/>
</dbReference>
<evidence type="ECO:0000313" key="3">
    <source>
        <dbReference type="Proteomes" id="UP000199053"/>
    </source>
</evidence>
<name>A0A1G9HE04_9BACT</name>
<dbReference type="STRING" id="246191.SAMN05660337_2105"/>
<dbReference type="InterPro" id="IPR034750">
    <property type="entry name" value="CULT"/>
</dbReference>
<dbReference type="PROSITE" id="PS51788">
    <property type="entry name" value="CULT"/>
    <property type="match status" value="1"/>
</dbReference>
<dbReference type="CDD" id="cd15777">
    <property type="entry name" value="CRBN_C_like"/>
    <property type="match status" value="1"/>
</dbReference>
<evidence type="ECO:0000313" key="2">
    <source>
        <dbReference type="EMBL" id="SDL10713.1"/>
    </source>
</evidence>
<reference evidence="3" key="1">
    <citation type="submission" date="2016-10" db="EMBL/GenBank/DDBJ databases">
        <authorList>
            <person name="Varghese N."/>
            <person name="Submissions S."/>
        </authorList>
    </citation>
    <scope>NUCLEOTIDE SEQUENCE [LARGE SCALE GENOMIC DNA]</scope>
    <source>
        <strain evidence="3">DSM 16995</strain>
    </source>
</reference>
<evidence type="ECO:0000259" key="1">
    <source>
        <dbReference type="PROSITE" id="PS51788"/>
    </source>
</evidence>